<feature type="non-terminal residue" evidence="1">
    <location>
        <position position="148"/>
    </location>
</feature>
<evidence type="ECO:0000313" key="2">
    <source>
        <dbReference type="Proteomes" id="UP001583177"/>
    </source>
</evidence>
<sequence length="148" mass="17250">MGVDVIERGSFPISQSYWETGHSERHWKPITIGDTVAALWRGLTARQPGGFIMDKLRRAQTMITALGKFWASHSEYLQKSRNFYGKDLQYPTMFEDQDPVWRNPRAGQYHIAYQDPSPNPRWRLKQIIEFVDDRDVGRKFMVSGSNVE</sequence>
<proteinExistence type="predicted"/>
<comment type="caution">
    <text evidence="1">The sequence shown here is derived from an EMBL/GenBank/DDBJ whole genome shotgun (WGS) entry which is preliminary data.</text>
</comment>
<protein>
    <submittedName>
        <fullName evidence="1">Uncharacterized protein</fullName>
    </submittedName>
</protein>
<reference evidence="1 2" key="1">
    <citation type="journal article" date="2024" name="IMA Fungus">
        <title>IMA Genome - F19 : A genome assembly and annotation guide to empower mycologists, including annotated draft genome sequences of Ceratocystis pirilliformis, Diaporthe australafricana, Fusarium ophioides, Paecilomyces lecythidis, and Sporothrix stenoceras.</title>
        <authorList>
            <person name="Aylward J."/>
            <person name="Wilson A.M."/>
            <person name="Visagie C.M."/>
            <person name="Spraker J."/>
            <person name="Barnes I."/>
            <person name="Buitendag C."/>
            <person name="Ceriani C."/>
            <person name="Del Mar Angel L."/>
            <person name="du Plessis D."/>
            <person name="Fuchs T."/>
            <person name="Gasser K."/>
            <person name="Kramer D."/>
            <person name="Li W."/>
            <person name="Munsamy K."/>
            <person name="Piso A."/>
            <person name="Price J.L."/>
            <person name="Sonnekus B."/>
            <person name="Thomas C."/>
            <person name="van der Nest A."/>
            <person name="van Dijk A."/>
            <person name="van Heerden A."/>
            <person name="van Vuuren N."/>
            <person name="Yilmaz N."/>
            <person name="Duong T.A."/>
            <person name="van der Merwe N.A."/>
            <person name="Wingfield M.J."/>
            <person name="Wingfield B.D."/>
        </authorList>
    </citation>
    <scope>NUCLEOTIDE SEQUENCE [LARGE SCALE GENOMIC DNA]</scope>
    <source>
        <strain evidence="1 2">CMW 18300</strain>
    </source>
</reference>
<dbReference type="EMBL" id="JAWRVE010000211">
    <property type="protein sequence ID" value="KAL1848875.1"/>
    <property type="molecule type" value="Genomic_DNA"/>
</dbReference>
<dbReference type="Proteomes" id="UP001583177">
    <property type="component" value="Unassembled WGS sequence"/>
</dbReference>
<gene>
    <name evidence="1" type="ORF">Daus18300_013487</name>
</gene>
<name>A0ABR3VYX6_9PEZI</name>
<evidence type="ECO:0000313" key="1">
    <source>
        <dbReference type="EMBL" id="KAL1848875.1"/>
    </source>
</evidence>
<organism evidence="1 2">
    <name type="scientific">Diaporthe australafricana</name>
    <dbReference type="NCBI Taxonomy" id="127596"/>
    <lineage>
        <taxon>Eukaryota</taxon>
        <taxon>Fungi</taxon>
        <taxon>Dikarya</taxon>
        <taxon>Ascomycota</taxon>
        <taxon>Pezizomycotina</taxon>
        <taxon>Sordariomycetes</taxon>
        <taxon>Sordariomycetidae</taxon>
        <taxon>Diaporthales</taxon>
        <taxon>Diaporthaceae</taxon>
        <taxon>Diaporthe</taxon>
    </lineage>
</organism>
<accession>A0ABR3VYX6</accession>
<keyword evidence="2" id="KW-1185">Reference proteome</keyword>